<feature type="region of interest" description="Disordered" evidence="1">
    <location>
        <begin position="590"/>
        <end position="609"/>
    </location>
</feature>
<dbReference type="GeneID" id="91089249"/>
<protein>
    <submittedName>
        <fullName evidence="2">Uncharacterized protein</fullName>
    </submittedName>
</protein>
<feature type="region of interest" description="Disordered" evidence="1">
    <location>
        <begin position="338"/>
        <end position="379"/>
    </location>
</feature>
<name>A0AAJ8JWN4_9TREE</name>
<feature type="region of interest" description="Disordered" evidence="1">
    <location>
        <begin position="969"/>
        <end position="1031"/>
    </location>
</feature>
<feature type="compositionally biased region" description="Polar residues" evidence="1">
    <location>
        <begin position="339"/>
        <end position="370"/>
    </location>
</feature>
<reference evidence="2" key="2">
    <citation type="journal article" date="2022" name="Elife">
        <title>Obligate sexual reproduction of a homothallic fungus closely related to the Cryptococcus pathogenic species complex.</title>
        <authorList>
            <person name="Passer A.R."/>
            <person name="Clancey S.A."/>
            <person name="Shea T."/>
            <person name="David-Palma M."/>
            <person name="Averette A.F."/>
            <person name="Boekhout T."/>
            <person name="Porcel B.M."/>
            <person name="Nowrousian M."/>
            <person name="Cuomo C.A."/>
            <person name="Sun S."/>
            <person name="Heitman J."/>
            <person name="Coelho M.A."/>
        </authorList>
    </citation>
    <scope>NUCLEOTIDE SEQUENCE</scope>
    <source>
        <strain evidence="2">CBS 7841</strain>
    </source>
</reference>
<reference evidence="2" key="1">
    <citation type="submission" date="2016-06" db="EMBL/GenBank/DDBJ databases">
        <authorList>
            <person name="Cuomo C."/>
            <person name="Litvintseva A."/>
            <person name="Heitman J."/>
            <person name="Chen Y."/>
            <person name="Sun S."/>
            <person name="Springer D."/>
            <person name="Dromer F."/>
            <person name="Young S."/>
            <person name="Zeng Q."/>
            <person name="Chapman S."/>
            <person name="Gujja S."/>
            <person name="Saif S."/>
            <person name="Birren B."/>
        </authorList>
    </citation>
    <scope>NUCLEOTIDE SEQUENCE</scope>
    <source>
        <strain evidence="2">CBS 7841</strain>
    </source>
</reference>
<feature type="region of interest" description="Disordered" evidence="1">
    <location>
        <begin position="618"/>
        <end position="671"/>
    </location>
</feature>
<evidence type="ECO:0000313" key="2">
    <source>
        <dbReference type="EMBL" id="WVN89810.1"/>
    </source>
</evidence>
<dbReference type="RefSeq" id="XP_066070510.1">
    <property type="nucleotide sequence ID" value="XM_066214413.1"/>
</dbReference>
<feature type="compositionally biased region" description="Basic and acidic residues" evidence="1">
    <location>
        <begin position="147"/>
        <end position="161"/>
    </location>
</feature>
<feature type="region of interest" description="Disordered" evidence="1">
    <location>
        <begin position="726"/>
        <end position="753"/>
    </location>
</feature>
<feature type="compositionally biased region" description="Basic and acidic residues" evidence="1">
    <location>
        <begin position="995"/>
        <end position="1005"/>
    </location>
</feature>
<reference evidence="2" key="3">
    <citation type="submission" date="2024-01" db="EMBL/GenBank/DDBJ databases">
        <authorList>
            <person name="Coelho M.A."/>
            <person name="David-Palma M."/>
            <person name="Shea T."/>
            <person name="Sun S."/>
            <person name="Cuomo C.A."/>
            <person name="Heitman J."/>
        </authorList>
    </citation>
    <scope>NUCLEOTIDE SEQUENCE</scope>
    <source>
        <strain evidence="2">CBS 7841</strain>
    </source>
</reference>
<accession>A0AAJ8JWN4</accession>
<evidence type="ECO:0000313" key="3">
    <source>
        <dbReference type="Proteomes" id="UP000094043"/>
    </source>
</evidence>
<feature type="region of interest" description="Disordered" evidence="1">
    <location>
        <begin position="147"/>
        <end position="181"/>
    </location>
</feature>
<keyword evidence="3" id="KW-1185">Reference proteome</keyword>
<sequence length="1031" mass="113111">MGHSTIPPHLITLLSSAQTDINYATDGLEEWIIHRRSKGDTLFDVSTPPHLTYAFDRARYLTNVPQPADLTPPMGPFPLVKSSSTATILNHLMSLPPPSIQHSREVILEYVLARETKLKEKKAGRAGKGTLGREGFEDLARRMGELEEALRGDSTTIKREATPSSPSGDLYPTPRSPQQLQQSLNENQQIGLTLILSLRMSLSYFTLQEVAGQLLLLALGDAERMLVQHIRRRVPGEGRWSVGKELEYIESLVLHRRPVLRPTFRSAKARTLLPSKPLYPIQLPAPSKSQCIKQIQSLIKEYDAGGPLGAAEFLRSHVPSGIASGMFTSTRERHFLGKKSSTASPTIATFTRESSPTTSNSKPSLSSHTPGSPIRTPHADDNILANYTLEIISEYITREKREHMLKSKWAKSGRAQLSKDLGEIEFVFCLASKNTASSLAPHLLPTFLLLRRTFALLPSPLPQSITEPYINILPALPEPDEVSFREPTVSATTAALYVNPRLDNDKAYEVLEELVDFEKEKIEGIGGTRQELTEWIVEQIEAVQRRFPDGSYEDVFNRMKDLTLNCPKTSPPPQQSITFAQMPTIHRRTKSNAFPLPSRPSSSDSGSPVAMNLLKAQHARSVSMPDRKETYQSDSGTNSDSDSDSDSDELPTRASSPAPVPLQDAQTALQAQPTIETSIPNAASLVFPPVEIEDHRSSTASGDASSGGWWDVVSAVDREGSAPVPWKDGLENRPEEHAGHLSQPSIGSLIGNDSRQSSAMDVVSPLKRNVEAFLPPGAEPAQILDFTRPINHLEFSSRSFHPVPIPSPPNSASTLRQGEYLPGQAIHPPSKPFILPKPQNDVAVVNEENISPPLKLTEIEQPKNPMLENNEMNAHAGVREPKTEEFTTTPTLISTPSARSSATLSTMQAFTTTASTLPIKNTLPTAMSAAIRNHDSTATTPPFAPDVPVMSTANTLIFSSNPDFNPPTSTISSKSIFGRSMSLVRHKSKGKKDKSKKDEEKENVKAKQRVMNDPGRWNKGMVADIMGPPAR</sequence>
<dbReference type="KEGG" id="cdep:91089249"/>
<organism evidence="2 3">
    <name type="scientific">Cryptococcus depauperatus CBS 7841</name>
    <dbReference type="NCBI Taxonomy" id="1295531"/>
    <lineage>
        <taxon>Eukaryota</taxon>
        <taxon>Fungi</taxon>
        <taxon>Dikarya</taxon>
        <taxon>Basidiomycota</taxon>
        <taxon>Agaricomycotina</taxon>
        <taxon>Tremellomycetes</taxon>
        <taxon>Tremellales</taxon>
        <taxon>Cryptococcaceae</taxon>
        <taxon>Cryptococcus</taxon>
    </lineage>
</organism>
<dbReference type="Proteomes" id="UP000094043">
    <property type="component" value="Chromosome 6"/>
</dbReference>
<evidence type="ECO:0000256" key="1">
    <source>
        <dbReference type="SAM" id="MobiDB-lite"/>
    </source>
</evidence>
<feature type="compositionally biased region" description="Polar residues" evidence="1">
    <location>
        <begin position="742"/>
        <end position="753"/>
    </location>
</feature>
<feature type="compositionally biased region" description="Low complexity" evidence="1">
    <location>
        <begin position="595"/>
        <end position="608"/>
    </location>
</feature>
<dbReference type="EMBL" id="CP143789">
    <property type="protein sequence ID" value="WVN89810.1"/>
    <property type="molecule type" value="Genomic_DNA"/>
</dbReference>
<feature type="compositionally biased region" description="Basic residues" evidence="1">
    <location>
        <begin position="984"/>
        <end position="994"/>
    </location>
</feature>
<feature type="compositionally biased region" description="Basic and acidic residues" evidence="1">
    <location>
        <begin position="728"/>
        <end position="739"/>
    </location>
</feature>
<proteinExistence type="predicted"/>
<gene>
    <name evidence="2" type="ORF">L203_105040</name>
</gene>
<dbReference type="AlphaFoldDB" id="A0AAJ8JWN4"/>